<evidence type="ECO:0000256" key="1">
    <source>
        <dbReference type="SAM" id="SignalP"/>
    </source>
</evidence>
<keyword evidence="3" id="KW-1185">Reference proteome</keyword>
<dbReference type="EMBL" id="JARBJD010000070">
    <property type="protein sequence ID" value="KAK2955190.1"/>
    <property type="molecule type" value="Genomic_DNA"/>
</dbReference>
<proteinExistence type="predicted"/>
<organism evidence="2 3">
    <name type="scientific">Blattamonas nauphoetae</name>
    <dbReference type="NCBI Taxonomy" id="2049346"/>
    <lineage>
        <taxon>Eukaryota</taxon>
        <taxon>Metamonada</taxon>
        <taxon>Preaxostyla</taxon>
        <taxon>Oxymonadida</taxon>
        <taxon>Blattamonas</taxon>
    </lineage>
</organism>
<dbReference type="Proteomes" id="UP001281761">
    <property type="component" value="Unassembled WGS sequence"/>
</dbReference>
<protein>
    <submittedName>
        <fullName evidence="2">Uncharacterized protein</fullName>
    </submittedName>
</protein>
<keyword evidence="1" id="KW-0732">Signal</keyword>
<evidence type="ECO:0000313" key="2">
    <source>
        <dbReference type="EMBL" id="KAK2955190.1"/>
    </source>
</evidence>
<feature type="chain" id="PRO_5045913017" evidence="1">
    <location>
        <begin position="23"/>
        <end position="233"/>
    </location>
</feature>
<reference evidence="2 3" key="1">
    <citation type="journal article" date="2022" name="bioRxiv">
        <title>Genomics of Preaxostyla Flagellates Illuminates Evolutionary Transitions and the Path Towards Mitochondrial Loss.</title>
        <authorList>
            <person name="Novak L.V.F."/>
            <person name="Treitli S.C."/>
            <person name="Pyrih J."/>
            <person name="Halakuc P."/>
            <person name="Pipaliya S.V."/>
            <person name="Vacek V."/>
            <person name="Brzon O."/>
            <person name="Soukal P."/>
            <person name="Eme L."/>
            <person name="Dacks J.B."/>
            <person name="Karnkowska A."/>
            <person name="Elias M."/>
            <person name="Hampl V."/>
        </authorList>
    </citation>
    <scope>NUCLEOTIDE SEQUENCE [LARGE SCALE GENOMIC DNA]</scope>
    <source>
        <strain evidence="2">NAU3</strain>
        <tissue evidence="2">Gut</tissue>
    </source>
</reference>
<accession>A0ABQ9XUP1</accession>
<sequence length="233" mass="26882">MEMLASLILWCSAKLRLALVKADLIPHLIVTLHPLSLSFADAVDIHINVMKIIWNSLWLATPFGLNELEVKDGHEQQAVRETVFKQVLVPSETYICHLCANRFSIVDGKQSFRFLALLARLLEICPNYQPTMNFILHMPVVLTTPSCLTFFENDRSIFWFLDGMVDIQRKWNETMGEVRQTSKEVHRMLRMEGMDDAIEEKLRTEKKESFGRQIVGDSIELNNMLGMNLSEQE</sequence>
<name>A0ABQ9XUP1_9EUKA</name>
<gene>
    <name evidence="2" type="ORF">BLNAU_9919</name>
</gene>
<feature type="signal peptide" evidence="1">
    <location>
        <begin position="1"/>
        <end position="22"/>
    </location>
</feature>
<comment type="caution">
    <text evidence="2">The sequence shown here is derived from an EMBL/GenBank/DDBJ whole genome shotgun (WGS) entry which is preliminary data.</text>
</comment>
<evidence type="ECO:0000313" key="3">
    <source>
        <dbReference type="Proteomes" id="UP001281761"/>
    </source>
</evidence>